<sequence length="516" mass="57565">MNPGLTIVLLGNSGVGKSASGNTILGRQAFVSKRSFKQVTTKISDPETETVFGKRIAVIDTPGIFGSERDVQRCCQEVLQSSTPCLFLVVIKIDRFTTEQMNAVEAAIRVIGRDKLKHSYLLFTGGDVLDNELEDFINEDPDGALGRYVEMFGGHHVFNNENGGQGQVRELLLKSGHLEDAAADLPERRIVLLGLPGYGKSASGNTILGSKKFKSESNFNAVTTQTVSASAVVDGRRVTVVDTPGFTPGQVLSLKNLFYEIMKSIAEASPGPHAFIIVVKIDRISEADVILYEMLPKLFGRDAHKYVMILFTYGDQLGDQNIEELIRSHKCVERLVSEFRYSVFNNTKRGDRVQVKDLLGKIDVMVTANNGEHYNSEMFYDVQPLDVQPLDVQPLDVQPLDVHPLDVQPLDVQPLDVQPLDVQPLDVQPLDVHPLDVQPLDVQPLDVQPLDVQPLDVHPLDVPPKDVPPKDGPSLWEKFVLWVNALWEELKEWFKEMICILEKFLSKERQCYARVV</sequence>
<accession>A0A6G0IGM4</accession>
<gene>
    <name evidence="17" type="ORF">D5F01_LYC12116</name>
</gene>
<evidence type="ECO:0000256" key="4">
    <source>
        <dbReference type="ARBA" id="ARBA00004555"/>
    </source>
</evidence>
<dbReference type="InterPro" id="IPR006703">
    <property type="entry name" value="G_AIG1"/>
</dbReference>
<name>A0A6G0IGM4_LARCR</name>
<evidence type="ECO:0000256" key="13">
    <source>
        <dbReference type="ARBA" id="ARBA00056809"/>
    </source>
</evidence>
<dbReference type="InterPro" id="IPR045058">
    <property type="entry name" value="GIMA/IAN/Toc"/>
</dbReference>
<reference evidence="17 18" key="1">
    <citation type="submission" date="2019-07" db="EMBL/GenBank/DDBJ databases">
        <title>Chromosome genome assembly for large yellow croaker.</title>
        <authorList>
            <person name="Xiao S."/>
        </authorList>
    </citation>
    <scope>NUCLEOTIDE SEQUENCE [LARGE SCALE GENOMIC DNA]</scope>
    <source>
        <strain evidence="17">JMULYC20181020</strain>
        <tissue evidence="17">Muscle</tissue>
    </source>
</reference>
<dbReference type="PANTHER" id="PTHR10903:SF170">
    <property type="entry name" value="GTPASE IMAP FAMILY MEMBER 7"/>
    <property type="match status" value="1"/>
</dbReference>
<evidence type="ECO:0000256" key="10">
    <source>
        <dbReference type="ARBA" id="ARBA00023034"/>
    </source>
</evidence>
<keyword evidence="10" id="KW-0333">Golgi apparatus</keyword>
<dbReference type="Gene3D" id="3.40.50.300">
    <property type="entry name" value="P-loop containing nucleotide triphosphate hydrolases"/>
    <property type="match status" value="2"/>
</dbReference>
<evidence type="ECO:0000256" key="3">
    <source>
        <dbReference type="ARBA" id="ARBA00004514"/>
    </source>
</evidence>
<dbReference type="Pfam" id="PF04548">
    <property type="entry name" value="AIG1"/>
    <property type="match status" value="2"/>
</dbReference>
<dbReference type="GO" id="GO:0005794">
    <property type="term" value="C:Golgi apparatus"/>
    <property type="evidence" value="ECO:0007669"/>
    <property type="project" value="UniProtKB-SubCell"/>
</dbReference>
<dbReference type="Proteomes" id="UP000424527">
    <property type="component" value="Unassembled WGS sequence"/>
</dbReference>
<keyword evidence="7" id="KW-0677">Repeat</keyword>
<comment type="function">
    <text evidence="13">Exerts an anti-apoptotic effect in the immune system and is involved in responses to infections.</text>
</comment>
<dbReference type="GO" id="GO:0005525">
    <property type="term" value="F:GTP binding"/>
    <property type="evidence" value="ECO:0007669"/>
    <property type="project" value="UniProtKB-KW"/>
</dbReference>
<dbReference type="EMBL" id="REGW02000011">
    <property type="protein sequence ID" value="KAE8290392.1"/>
    <property type="molecule type" value="Genomic_DNA"/>
</dbReference>
<keyword evidence="18" id="KW-1185">Reference proteome</keyword>
<evidence type="ECO:0000256" key="2">
    <source>
        <dbReference type="ARBA" id="ARBA00004240"/>
    </source>
</evidence>
<evidence type="ECO:0000256" key="8">
    <source>
        <dbReference type="ARBA" id="ARBA00022741"/>
    </source>
</evidence>
<protein>
    <recommendedName>
        <fullName evidence="14">GTPase IMAP family member 8</fullName>
    </recommendedName>
    <alternativeName>
        <fullName evidence="15">Immune-associated nucleotide-binding protein 9</fullName>
    </alternativeName>
</protein>
<dbReference type="GO" id="GO:0005829">
    <property type="term" value="C:cytosol"/>
    <property type="evidence" value="ECO:0007669"/>
    <property type="project" value="UniProtKB-SubCell"/>
</dbReference>
<evidence type="ECO:0000256" key="11">
    <source>
        <dbReference type="ARBA" id="ARBA00023128"/>
    </source>
</evidence>
<evidence type="ECO:0000256" key="5">
    <source>
        <dbReference type="ARBA" id="ARBA00008535"/>
    </source>
</evidence>
<dbReference type="FunFam" id="3.40.50.300:FF:000536">
    <property type="entry name" value="GTPase IMAP family member 8"/>
    <property type="match status" value="1"/>
</dbReference>
<keyword evidence="12" id="KW-0342">GTP-binding</keyword>
<dbReference type="PROSITE" id="PS51720">
    <property type="entry name" value="G_AIG1"/>
    <property type="match status" value="2"/>
</dbReference>
<evidence type="ECO:0000256" key="12">
    <source>
        <dbReference type="ARBA" id="ARBA00023134"/>
    </source>
</evidence>
<evidence type="ECO:0000256" key="15">
    <source>
        <dbReference type="ARBA" id="ARBA00077278"/>
    </source>
</evidence>
<keyword evidence="6" id="KW-0963">Cytoplasm</keyword>
<keyword evidence="8" id="KW-0547">Nucleotide-binding</keyword>
<evidence type="ECO:0000259" key="16">
    <source>
        <dbReference type="PROSITE" id="PS51720"/>
    </source>
</evidence>
<dbReference type="PANTHER" id="PTHR10903">
    <property type="entry name" value="GTPASE, IMAP FAMILY MEMBER-RELATED"/>
    <property type="match status" value="1"/>
</dbReference>
<dbReference type="SUPFAM" id="SSF52540">
    <property type="entry name" value="P-loop containing nucleoside triphosphate hydrolases"/>
    <property type="match status" value="2"/>
</dbReference>
<evidence type="ECO:0000256" key="7">
    <source>
        <dbReference type="ARBA" id="ARBA00022737"/>
    </source>
</evidence>
<evidence type="ECO:0000313" key="18">
    <source>
        <dbReference type="Proteomes" id="UP000424527"/>
    </source>
</evidence>
<keyword evidence="9" id="KW-0256">Endoplasmic reticulum</keyword>
<evidence type="ECO:0000313" key="17">
    <source>
        <dbReference type="EMBL" id="KAE8290392.1"/>
    </source>
</evidence>
<evidence type="ECO:0000256" key="14">
    <source>
        <dbReference type="ARBA" id="ARBA00073539"/>
    </source>
</evidence>
<comment type="similarity">
    <text evidence="5">Belongs to the TRAFAC class TrmE-Era-EngA-EngB-Septin-like GTPase superfamily. AIG1/Toc34/Toc159-like paraseptin GTPase family. IAN subfamily.</text>
</comment>
<comment type="subcellular location">
    <subcellularLocation>
        <location evidence="3">Cytoplasm</location>
        <location evidence="3">Cytosol</location>
    </subcellularLocation>
    <subcellularLocation>
        <location evidence="2">Endoplasmic reticulum</location>
    </subcellularLocation>
    <subcellularLocation>
        <location evidence="4">Golgi apparatus</location>
    </subcellularLocation>
    <subcellularLocation>
        <location evidence="1">Mitochondrion</location>
    </subcellularLocation>
</comment>
<dbReference type="GO" id="GO:0005739">
    <property type="term" value="C:mitochondrion"/>
    <property type="evidence" value="ECO:0007669"/>
    <property type="project" value="UniProtKB-SubCell"/>
</dbReference>
<dbReference type="InterPro" id="IPR027417">
    <property type="entry name" value="P-loop_NTPase"/>
</dbReference>
<evidence type="ECO:0000256" key="9">
    <source>
        <dbReference type="ARBA" id="ARBA00022824"/>
    </source>
</evidence>
<keyword evidence="11" id="KW-0496">Mitochondrion</keyword>
<evidence type="ECO:0000256" key="1">
    <source>
        <dbReference type="ARBA" id="ARBA00004173"/>
    </source>
</evidence>
<evidence type="ECO:0000256" key="6">
    <source>
        <dbReference type="ARBA" id="ARBA00022490"/>
    </source>
</evidence>
<feature type="domain" description="AIG1-type G" evidence="16">
    <location>
        <begin position="2"/>
        <end position="182"/>
    </location>
</feature>
<dbReference type="GO" id="GO:0005783">
    <property type="term" value="C:endoplasmic reticulum"/>
    <property type="evidence" value="ECO:0007669"/>
    <property type="project" value="UniProtKB-SubCell"/>
</dbReference>
<proteinExistence type="inferred from homology"/>
<dbReference type="AlphaFoldDB" id="A0A6G0IGM4"/>
<comment type="caution">
    <text evidence="17">The sequence shown here is derived from an EMBL/GenBank/DDBJ whole genome shotgun (WGS) entry which is preliminary data.</text>
</comment>
<organism evidence="17 18">
    <name type="scientific">Larimichthys crocea</name>
    <name type="common">Large yellow croaker</name>
    <name type="synonym">Pseudosciaena crocea</name>
    <dbReference type="NCBI Taxonomy" id="215358"/>
    <lineage>
        <taxon>Eukaryota</taxon>
        <taxon>Metazoa</taxon>
        <taxon>Chordata</taxon>
        <taxon>Craniata</taxon>
        <taxon>Vertebrata</taxon>
        <taxon>Euteleostomi</taxon>
        <taxon>Actinopterygii</taxon>
        <taxon>Neopterygii</taxon>
        <taxon>Teleostei</taxon>
        <taxon>Neoteleostei</taxon>
        <taxon>Acanthomorphata</taxon>
        <taxon>Eupercaria</taxon>
        <taxon>Sciaenidae</taxon>
        <taxon>Larimichthys</taxon>
    </lineage>
</organism>
<feature type="domain" description="AIG1-type G" evidence="16">
    <location>
        <begin position="185"/>
        <end position="383"/>
    </location>
</feature>